<reference evidence="7 8" key="2">
    <citation type="submission" date="2018-03" db="EMBL/GenBank/DDBJ databases">
        <authorList>
            <person name="Keele B.F."/>
        </authorList>
    </citation>
    <scope>NUCLEOTIDE SEQUENCE [LARGE SCALE GENOMIC DNA]</scope>
    <source>
        <strain evidence="7 8">D13</strain>
    </source>
</reference>
<dbReference type="InterPro" id="IPR006664">
    <property type="entry name" value="OMP_bac"/>
</dbReference>
<organism evidence="7 8">
    <name type="scientific">Ahniella affigens</name>
    <dbReference type="NCBI Taxonomy" id="2021234"/>
    <lineage>
        <taxon>Bacteria</taxon>
        <taxon>Pseudomonadati</taxon>
        <taxon>Pseudomonadota</taxon>
        <taxon>Gammaproteobacteria</taxon>
        <taxon>Lysobacterales</taxon>
        <taxon>Rhodanobacteraceae</taxon>
        <taxon>Ahniella</taxon>
    </lineage>
</organism>
<keyword evidence="5" id="KW-0732">Signal</keyword>
<evidence type="ECO:0000259" key="6">
    <source>
        <dbReference type="PROSITE" id="PS51123"/>
    </source>
</evidence>
<dbReference type="OrthoDB" id="1149075at2"/>
<dbReference type="InterPro" id="IPR036737">
    <property type="entry name" value="OmpA-like_sf"/>
</dbReference>
<dbReference type="Pfam" id="PF00691">
    <property type="entry name" value="OmpA"/>
    <property type="match status" value="1"/>
</dbReference>
<dbReference type="PANTHER" id="PTHR34720">
    <property type="entry name" value="MICROCYSTIN DEPENDENT PROTEIN"/>
    <property type="match status" value="1"/>
</dbReference>
<feature type="chain" id="PRO_5015152211" description="OmpA-like domain-containing protein" evidence="5">
    <location>
        <begin position="34"/>
        <end position="778"/>
    </location>
</feature>
<evidence type="ECO:0000256" key="2">
    <source>
        <dbReference type="ARBA" id="ARBA00023136"/>
    </source>
</evidence>
<dbReference type="SUPFAM" id="SSF103088">
    <property type="entry name" value="OmpA-like"/>
    <property type="match status" value="1"/>
</dbReference>
<gene>
    <name evidence="7" type="ORF">C7S18_21265</name>
</gene>
<comment type="subcellular location">
    <subcellularLocation>
        <location evidence="1">Membrane</location>
    </subcellularLocation>
</comment>
<evidence type="ECO:0000313" key="7">
    <source>
        <dbReference type="EMBL" id="AVP99547.1"/>
    </source>
</evidence>
<dbReference type="PROSITE" id="PS51123">
    <property type="entry name" value="OMPA_2"/>
    <property type="match status" value="1"/>
</dbReference>
<feature type="domain" description="OmpA-like" evidence="6">
    <location>
        <begin position="319"/>
        <end position="436"/>
    </location>
</feature>
<evidence type="ECO:0000256" key="1">
    <source>
        <dbReference type="ARBA" id="ARBA00004370"/>
    </source>
</evidence>
<reference evidence="7 8" key="1">
    <citation type="submission" date="2018-03" db="EMBL/GenBank/DDBJ databases">
        <title>Ahniella affigens gen. nov., sp. nov., a gammaproteobacterium isolated from sandy soil near a stream.</title>
        <authorList>
            <person name="Ko Y."/>
            <person name="Kim J.-H."/>
        </authorList>
    </citation>
    <scope>NUCLEOTIDE SEQUENCE [LARGE SCALE GENOMIC DNA]</scope>
    <source>
        <strain evidence="7 8">D13</strain>
    </source>
</reference>
<evidence type="ECO:0000256" key="3">
    <source>
        <dbReference type="PROSITE-ProRule" id="PRU00473"/>
    </source>
</evidence>
<protein>
    <recommendedName>
        <fullName evidence="6">OmpA-like domain-containing protein</fullName>
    </recommendedName>
</protein>
<dbReference type="Proteomes" id="UP000241074">
    <property type="component" value="Chromosome"/>
</dbReference>
<proteinExistence type="predicted"/>
<dbReference type="GO" id="GO:0016020">
    <property type="term" value="C:membrane"/>
    <property type="evidence" value="ECO:0007669"/>
    <property type="project" value="UniProtKB-SubCell"/>
</dbReference>
<dbReference type="PRINTS" id="PR01021">
    <property type="entry name" value="OMPADOMAIN"/>
</dbReference>
<dbReference type="PANTHER" id="PTHR34720:SF9">
    <property type="entry name" value="BLR4714 PROTEIN"/>
    <property type="match status" value="1"/>
</dbReference>
<feature type="signal peptide" evidence="5">
    <location>
        <begin position="1"/>
        <end position="33"/>
    </location>
</feature>
<accession>A0A2P1PXI2</accession>
<evidence type="ECO:0000256" key="4">
    <source>
        <dbReference type="SAM" id="MobiDB-lite"/>
    </source>
</evidence>
<keyword evidence="2 3" id="KW-0472">Membrane</keyword>
<evidence type="ECO:0000313" key="8">
    <source>
        <dbReference type="Proteomes" id="UP000241074"/>
    </source>
</evidence>
<dbReference type="EMBL" id="CP027860">
    <property type="protein sequence ID" value="AVP99547.1"/>
    <property type="molecule type" value="Genomic_DNA"/>
</dbReference>
<dbReference type="CDD" id="cd07185">
    <property type="entry name" value="OmpA_C-like"/>
    <property type="match status" value="1"/>
</dbReference>
<evidence type="ECO:0000256" key="5">
    <source>
        <dbReference type="SAM" id="SignalP"/>
    </source>
</evidence>
<dbReference type="KEGG" id="xba:C7S18_21265"/>
<feature type="region of interest" description="Disordered" evidence="4">
    <location>
        <begin position="404"/>
        <end position="424"/>
    </location>
</feature>
<dbReference type="NCBIfam" id="NF012211">
    <property type="entry name" value="tand_rpt_95"/>
    <property type="match status" value="3"/>
</dbReference>
<sequence>MTEYQLHPVCGVPMRRSVLSLAIVGVLSGPVFAQVADPTKPQPVDNAAVPLTYVASNGWVGLGVNDDGDVHGEARGFFGDNGERLWSVEGWLGQAGAGGVGVGYHWLWGGKTRQDTIDNPDSVTVAKAFVAVDQNAFDDRKLAVGVGMEREHWFGSLYLQGGLTGQRFLDSSTVTTTNLLTGTDNGRPYQQTETINTLTEVFEKPYDEGVGARIGRFFEPGLVRVQGGLDYERGDFDSDQTTVSFGVEKFFNDSRHSLALDAEFLDKNGQFEVDRSDTRAMLTWRYELGKRHNFRPAEPFTQEEVKRTVEKQIPVDPIIVKNEIQMNTDAFFELDRSVLTAAGEGALQSLLTAMTSDRRVGGITIVGHTCDLGPDAYNQALSERRAKSVQAYLEGHGVPGADLTATGAGESSPKYPNTPAERHQNRRVEVSFLTVEEKLEEQPPKTVSEDIVEWKKTPVKMPAAWIERALRNPSEHKRTVDVYRIEEVSENRTLGPRVFLNRGPAAANDTNTTSRGTASNISVLANDTDPDGDALTITTVGNPANGTAVISGSSIRYTPNANFVGTDTFSYTISDGRNGTATATVTVTVLDNPPVAVNDSANTPFNTPVSLNVLTNDSDPQNDPLSVVSTTTPANGAVTFSASGNVTYTPNSGFSGVDSFNYTIRDSNGSTAQATVSITVSALPANRAPVALDDSAIALGMVFVPLEVLLNDSDPDGDSLTVLSFTQPANGSVIQSSVPGVLHYRANPGFCGLDTFTYTISDGRGGTATATVTVDVLD</sequence>
<name>A0A2P1PXI2_9GAMM</name>
<dbReference type="AlphaFoldDB" id="A0A2P1PXI2"/>
<dbReference type="Gene3D" id="3.30.1330.60">
    <property type="entry name" value="OmpA-like domain"/>
    <property type="match status" value="1"/>
</dbReference>
<keyword evidence="8" id="KW-1185">Reference proteome</keyword>
<dbReference type="Pfam" id="PF17963">
    <property type="entry name" value="Big_9"/>
    <property type="match status" value="3"/>
</dbReference>
<dbReference type="Gene3D" id="2.60.40.3440">
    <property type="match status" value="3"/>
</dbReference>
<dbReference type="InterPro" id="IPR006665">
    <property type="entry name" value="OmpA-like"/>
</dbReference>